<feature type="region of interest" description="Disordered" evidence="1">
    <location>
        <begin position="101"/>
        <end position="181"/>
    </location>
</feature>
<evidence type="ECO:0000256" key="2">
    <source>
        <dbReference type="SAM" id="Phobius"/>
    </source>
</evidence>
<keyword evidence="4" id="KW-1185">Reference proteome</keyword>
<keyword evidence="2" id="KW-0812">Transmembrane</keyword>
<sequence>MPPIHPAGPEEETDVLPVIAGLFPDAPATGLAKFDLGSIPASVTPPRTWRHAAWFAVAATLLVMVGLTYAAVTLVTAPRKPEVVDALPGLPSYPGLPLELPGDALVSERPSEPAPSAAAPTTSVKPSDRQQLTAPPPGKGTPAVPAPTPTAAPPTTTTTAPSPTRTTVQTPVLVGPVADPEKIGDRTETYFAQVTRDPDAAYSMTTGQARYDGQEELERRYADVERIEVQRITIDANRSKTFSTLRLVRKDGTVVTEERELVFTYGGDPKITSDTRTG</sequence>
<evidence type="ECO:0000313" key="3">
    <source>
        <dbReference type="EMBL" id="MBC6446259.1"/>
    </source>
</evidence>
<reference evidence="3 4" key="1">
    <citation type="submission" date="2020-06" db="EMBL/GenBank/DDBJ databases">
        <title>Actinokineospora xiongansis sp. nov., isolated from soil of Baiyangdian.</title>
        <authorList>
            <person name="Zhang X."/>
        </authorList>
    </citation>
    <scope>NUCLEOTIDE SEQUENCE [LARGE SCALE GENOMIC DNA]</scope>
    <source>
        <strain evidence="3 4">HBU206404</strain>
    </source>
</reference>
<feature type="transmembrane region" description="Helical" evidence="2">
    <location>
        <begin position="52"/>
        <end position="72"/>
    </location>
</feature>
<evidence type="ECO:0000313" key="4">
    <source>
        <dbReference type="Proteomes" id="UP000734823"/>
    </source>
</evidence>
<comment type="caution">
    <text evidence="3">The sequence shown here is derived from an EMBL/GenBank/DDBJ whole genome shotgun (WGS) entry which is preliminary data.</text>
</comment>
<keyword evidence="2" id="KW-0472">Membrane</keyword>
<organism evidence="3 4">
    <name type="scientific">Actinokineospora xionganensis</name>
    <dbReference type="NCBI Taxonomy" id="2684470"/>
    <lineage>
        <taxon>Bacteria</taxon>
        <taxon>Bacillati</taxon>
        <taxon>Actinomycetota</taxon>
        <taxon>Actinomycetes</taxon>
        <taxon>Pseudonocardiales</taxon>
        <taxon>Pseudonocardiaceae</taxon>
        <taxon>Actinokineospora</taxon>
    </lineage>
</organism>
<feature type="compositionally biased region" description="Pro residues" evidence="1">
    <location>
        <begin position="134"/>
        <end position="152"/>
    </location>
</feature>
<feature type="compositionally biased region" description="Low complexity" evidence="1">
    <location>
        <begin position="153"/>
        <end position="167"/>
    </location>
</feature>
<feature type="compositionally biased region" description="Low complexity" evidence="1">
    <location>
        <begin position="114"/>
        <end position="123"/>
    </location>
</feature>
<keyword evidence="2" id="KW-1133">Transmembrane helix</keyword>
<dbReference type="EMBL" id="JABVED010000002">
    <property type="protein sequence ID" value="MBC6446259.1"/>
    <property type="molecule type" value="Genomic_DNA"/>
</dbReference>
<gene>
    <name evidence="3" type="ORF">GPZ80_03600</name>
</gene>
<dbReference type="Proteomes" id="UP000734823">
    <property type="component" value="Unassembled WGS sequence"/>
</dbReference>
<evidence type="ECO:0000256" key="1">
    <source>
        <dbReference type="SAM" id="MobiDB-lite"/>
    </source>
</evidence>
<protein>
    <submittedName>
        <fullName evidence="3">Uncharacterized protein</fullName>
    </submittedName>
</protein>
<name>A0ABR7L0T2_9PSEU</name>
<proteinExistence type="predicted"/>
<dbReference type="RefSeq" id="WP_187218351.1">
    <property type="nucleotide sequence ID" value="NZ_JABVED010000002.1"/>
</dbReference>
<accession>A0ABR7L0T2</accession>